<protein>
    <submittedName>
        <fullName evidence="4">Uncharacterized protein</fullName>
    </submittedName>
</protein>
<comment type="caution">
    <text evidence="4">The sequence shown here is derived from an EMBL/GenBank/DDBJ whole genome shotgun (WGS) entry which is preliminary data.</text>
</comment>
<gene>
    <name evidence="4" type="ORF">EV655_10126</name>
</gene>
<feature type="transmembrane region" description="Helical" evidence="3">
    <location>
        <begin position="139"/>
        <end position="161"/>
    </location>
</feature>
<keyword evidence="3" id="KW-0472">Membrane</keyword>
<evidence type="ECO:0000256" key="1">
    <source>
        <dbReference type="PROSITE-ProRule" id="PRU00339"/>
    </source>
</evidence>
<accession>A0A4R2KJ02</accession>
<evidence type="ECO:0000256" key="2">
    <source>
        <dbReference type="SAM" id="MobiDB-lite"/>
    </source>
</evidence>
<dbReference type="EMBL" id="SLWW01000001">
    <property type="protein sequence ID" value="TCO73871.1"/>
    <property type="molecule type" value="Genomic_DNA"/>
</dbReference>
<keyword evidence="3" id="KW-1133">Transmembrane helix</keyword>
<keyword evidence="1" id="KW-0802">TPR repeat</keyword>
<evidence type="ECO:0000256" key="3">
    <source>
        <dbReference type="SAM" id="Phobius"/>
    </source>
</evidence>
<proteinExistence type="predicted"/>
<reference evidence="4 5" key="1">
    <citation type="submission" date="2019-03" db="EMBL/GenBank/DDBJ databases">
        <title>Genomic Encyclopedia of Type Strains, Phase IV (KMG-IV): sequencing the most valuable type-strain genomes for metagenomic binning, comparative biology and taxonomic classification.</title>
        <authorList>
            <person name="Goeker M."/>
        </authorList>
    </citation>
    <scope>NUCLEOTIDE SEQUENCE [LARGE SCALE GENOMIC DNA]</scope>
    <source>
        <strain evidence="4 5">DSM 4868</strain>
    </source>
</reference>
<dbReference type="Gene3D" id="1.25.40.10">
    <property type="entry name" value="Tetratricopeptide repeat domain"/>
    <property type="match status" value="1"/>
</dbReference>
<organism evidence="4 5">
    <name type="scientific">Rhodovulum euryhalinum</name>
    <dbReference type="NCBI Taxonomy" id="35805"/>
    <lineage>
        <taxon>Bacteria</taxon>
        <taxon>Pseudomonadati</taxon>
        <taxon>Pseudomonadota</taxon>
        <taxon>Alphaproteobacteria</taxon>
        <taxon>Rhodobacterales</taxon>
        <taxon>Paracoccaceae</taxon>
        <taxon>Rhodovulum</taxon>
    </lineage>
</organism>
<dbReference type="InterPro" id="IPR019734">
    <property type="entry name" value="TPR_rpt"/>
</dbReference>
<keyword evidence="3" id="KW-0812">Transmembrane</keyword>
<dbReference type="AlphaFoldDB" id="A0A4R2KJ02"/>
<dbReference type="InterPro" id="IPR011990">
    <property type="entry name" value="TPR-like_helical_dom_sf"/>
</dbReference>
<sequence length="556" mass="59592">MSHLPGSPDRPDPDGACATDGLPAQVERLLRAGVLDRGSRRHRLLDYLVAHHLSTAPGTKLKEYAVAVDVLGRPADFDPASDGIVRVEIARLRKTLDAYFDGPGRNDSLAIRIPRGQYEIEVVPATPGQRPAFGRLGRAASGLVAFAAAGVVALVLALPLLRNVPGGEYPLVRLEPIEDHRPATESVYPAVGISGFLGAELSHFRSFRVFLPDAAGQGVGRQADFRLAGTLEPAEGGSMLNLHLVRGEDESILWASRVTLSEDDMLGAEALHAQLDDLVVRIAGPLGAIDSEGRARLEASRLDWRRGRVSEFQCYLIWQSFDLTKSARERERARDCLDALTAQASGVGQIWAAAAFMRFLDWSEAGPTRSRAAIDAALEAANRAVFLDPTGADGYESLGSILTALGRFDEAGRALARAANLNPSDRVIRVKRGWLDCLTGDWAGGEAEIRAVLADFPVAPGWYRIPLALGAFQRGDAPDFAAEARRIVESGDTRGLVLALAAARLGGDRHAADQAAARLAERGTTVEHALDEIATVFPDAALMAALGETLRPRRSD</sequence>
<dbReference type="RefSeq" id="WP_165905221.1">
    <property type="nucleotide sequence ID" value="NZ_SLWW01000001.1"/>
</dbReference>
<dbReference type="SUPFAM" id="SSF48452">
    <property type="entry name" value="TPR-like"/>
    <property type="match status" value="1"/>
</dbReference>
<feature type="region of interest" description="Disordered" evidence="2">
    <location>
        <begin position="1"/>
        <end position="20"/>
    </location>
</feature>
<evidence type="ECO:0000313" key="5">
    <source>
        <dbReference type="Proteomes" id="UP000295142"/>
    </source>
</evidence>
<keyword evidence="5" id="KW-1185">Reference proteome</keyword>
<dbReference type="PROSITE" id="PS50005">
    <property type="entry name" value="TPR"/>
    <property type="match status" value="1"/>
</dbReference>
<feature type="repeat" description="TPR" evidence="1">
    <location>
        <begin position="392"/>
        <end position="425"/>
    </location>
</feature>
<dbReference type="Proteomes" id="UP000295142">
    <property type="component" value="Unassembled WGS sequence"/>
</dbReference>
<name>A0A4R2KJ02_9RHOB</name>
<evidence type="ECO:0000313" key="4">
    <source>
        <dbReference type="EMBL" id="TCO73871.1"/>
    </source>
</evidence>